<feature type="domain" description="Flavodoxin-like fold" evidence="2">
    <location>
        <begin position="3"/>
        <end position="81"/>
    </location>
</feature>
<protein>
    <submittedName>
        <fullName evidence="3">Flavodoxin family protein</fullName>
    </submittedName>
</protein>
<keyword evidence="4" id="KW-1185">Reference proteome</keyword>
<dbReference type="SUPFAM" id="SSF52218">
    <property type="entry name" value="Flavoproteins"/>
    <property type="match status" value="1"/>
</dbReference>
<dbReference type="GO" id="GO:0010181">
    <property type="term" value="F:FMN binding"/>
    <property type="evidence" value="ECO:0007669"/>
    <property type="project" value="TreeGrafter"/>
</dbReference>
<name>A0A3P3VUY5_9FLAO</name>
<dbReference type="PANTHER" id="PTHR47307:SF1">
    <property type="entry name" value="GLUTATHIONE-REGULATED POTASSIUM-EFFLUX SYSTEM ANCILLARY PROTEIN KEFG"/>
    <property type="match status" value="1"/>
</dbReference>
<organism evidence="3 4">
    <name type="scientific">Paenimyroides tangerinum</name>
    <dbReference type="NCBI Taxonomy" id="2488728"/>
    <lineage>
        <taxon>Bacteria</taxon>
        <taxon>Pseudomonadati</taxon>
        <taxon>Bacteroidota</taxon>
        <taxon>Flavobacteriia</taxon>
        <taxon>Flavobacteriales</taxon>
        <taxon>Flavobacteriaceae</taxon>
        <taxon>Paenimyroides</taxon>
    </lineage>
</organism>
<dbReference type="OrthoDB" id="652200at2"/>
<dbReference type="Pfam" id="PF02525">
    <property type="entry name" value="Flavodoxin_2"/>
    <property type="match status" value="1"/>
</dbReference>
<accession>A0A3P3VUY5</accession>
<dbReference type="Proteomes" id="UP000275719">
    <property type="component" value="Unassembled WGS sequence"/>
</dbReference>
<dbReference type="GO" id="GO:0003955">
    <property type="term" value="F:NAD(P)H dehydrogenase (quinone) activity"/>
    <property type="evidence" value="ECO:0007669"/>
    <property type="project" value="TreeGrafter"/>
</dbReference>
<dbReference type="EMBL" id="RQVQ01000104">
    <property type="protein sequence ID" value="RRJ86137.1"/>
    <property type="molecule type" value="Genomic_DNA"/>
</dbReference>
<dbReference type="GO" id="GO:0009055">
    <property type="term" value="F:electron transfer activity"/>
    <property type="evidence" value="ECO:0007669"/>
    <property type="project" value="TreeGrafter"/>
</dbReference>
<dbReference type="Gene3D" id="3.40.50.360">
    <property type="match status" value="1"/>
</dbReference>
<evidence type="ECO:0000259" key="2">
    <source>
        <dbReference type="Pfam" id="PF02525"/>
    </source>
</evidence>
<evidence type="ECO:0000313" key="4">
    <source>
        <dbReference type="Proteomes" id="UP000275719"/>
    </source>
</evidence>
<proteinExistence type="predicted"/>
<dbReference type="InterPro" id="IPR046980">
    <property type="entry name" value="KefG/KefF"/>
</dbReference>
<dbReference type="InterPro" id="IPR029039">
    <property type="entry name" value="Flavoprotein-like_sf"/>
</dbReference>
<reference evidence="3 4" key="1">
    <citation type="submission" date="2018-11" db="EMBL/GenBank/DDBJ databases">
        <title>Flavobacterium sp. nov., YIM 102701-2 draft genome.</title>
        <authorList>
            <person name="Li G."/>
            <person name="Jiang Y."/>
        </authorList>
    </citation>
    <scope>NUCLEOTIDE SEQUENCE [LARGE SCALE GENOMIC DNA]</scope>
    <source>
        <strain evidence="3 4">YIM 102701-2</strain>
    </source>
</reference>
<dbReference type="AlphaFoldDB" id="A0A3P3VUY5"/>
<keyword evidence="1" id="KW-0560">Oxidoreductase</keyword>
<evidence type="ECO:0000256" key="1">
    <source>
        <dbReference type="ARBA" id="ARBA00023002"/>
    </source>
</evidence>
<comment type="caution">
    <text evidence="3">The sequence shown here is derived from an EMBL/GenBank/DDBJ whole genome shotgun (WGS) entry which is preliminary data.</text>
</comment>
<sequence length="97" mass="11555">MNINEEQRVLELFDKIVFQFPIYLYNCPPLLKKWFDEVLMYGWAYSKTFKFEGKSVALCLSTNGLFEDYQPTGKYKYRVKHKSWGGSCKIIYLHHDG</sequence>
<evidence type="ECO:0000313" key="3">
    <source>
        <dbReference type="EMBL" id="RRJ86137.1"/>
    </source>
</evidence>
<dbReference type="InterPro" id="IPR003680">
    <property type="entry name" value="Flavodoxin_fold"/>
</dbReference>
<dbReference type="PANTHER" id="PTHR47307">
    <property type="entry name" value="GLUTATHIONE-REGULATED POTASSIUM-EFFLUX SYSTEM ANCILLARY PROTEIN KEFG"/>
    <property type="match status" value="1"/>
</dbReference>
<gene>
    <name evidence="3" type="ORF">EG240_16360</name>
</gene>